<dbReference type="CDD" id="cd05379">
    <property type="entry name" value="CAP_bacterial"/>
    <property type="match status" value="1"/>
</dbReference>
<feature type="signal peptide" evidence="2">
    <location>
        <begin position="1"/>
        <end position="20"/>
    </location>
</feature>
<dbReference type="GeneID" id="63802743"/>
<dbReference type="Gene3D" id="3.40.33.10">
    <property type="entry name" value="CAP"/>
    <property type="match status" value="1"/>
</dbReference>
<dbReference type="RefSeq" id="XP_040747327.1">
    <property type="nucleotide sequence ID" value="XM_040886095.1"/>
</dbReference>
<dbReference type="InterPro" id="IPR014044">
    <property type="entry name" value="CAP_dom"/>
</dbReference>
<dbReference type="OrthoDB" id="568194at2759"/>
<keyword evidence="2" id="KW-0732">Signal</keyword>
<evidence type="ECO:0000259" key="3">
    <source>
        <dbReference type="Pfam" id="PF00188"/>
    </source>
</evidence>
<evidence type="ECO:0000313" key="5">
    <source>
        <dbReference type="Proteomes" id="UP000193922"/>
    </source>
</evidence>
<feature type="region of interest" description="Disordered" evidence="1">
    <location>
        <begin position="81"/>
        <end position="107"/>
    </location>
</feature>
<evidence type="ECO:0000313" key="4">
    <source>
        <dbReference type="EMBL" id="ORX74116.1"/>
    </source>
</evidence>
<dbReference type="Pfam" id="PF00188">
    <property type="entry name" value="CAP"/>
    <property type="match status" value="1"/>
</dbReference>
<dbReference type="AlphaFoldDB" id="A0A1Y1WLR2"/>
<dbReference type="STRING" id="61395.A0A1Y1WLR2"/>
<dbReference type="PANTHER" id="PTHR31157:SF1">
    <property type="entry name" value="SCP DOMAIN-CONTAINING PROTEIN"/>
    <property type="match status" value="1"/>
</dbReference>
<gene>
    <name evidence="4" type="ORF">DL89DRAFT_264078</name>
</gene>
<feature type="domain" description="SCP" evidence="3">
    <location>
        <begin position="112"/>
        <end position="212"/>
    </location>
</feature>
<evidence type="ECO:0000256" key="1">
    <source>
        <dbReference type="SAM" id="MobiDB-lite"/>
    </source>
</evidence>
<feature type="chain" id="PRO_5012982741" evidence="2">
    <location>
        <begin position="21"/>
        <end position="224"/>
    </location>
</feature>
<organism evidence="4 5">
    <name type="scientific">Linderina pennispora</name>
    <dbReference type="NCBI Taxonomy" id="61395"/>
    <lineage>
        <taxon>Eukaryota</taxon>
        <taxon>Fungi</taxon>
        <taxon>Fungi incertae sedis</taxon>
        <taxon>Zoopagomycota</taxon>
        <taxon>Kickxellomycotina</taxon>
        <taxon>Kickxellomycetes</taxon>
        <taxon>Kickxellales</taxon>
        <taxon>Kickxellaceae</taxon>
        <taxon>Linderina</taxon>
    </lineage>
</organism>
<dbReference type="SUPFAM" id="SSF55797">
    <property type="entry name" value="PR-1-like"/>
    <property type="match status" value="1"/>
</dbReference>
<sequence>MKKLSSFLVPFLVLLGVVLAMPIAQPDTDSPPPDTIHGLSEGSLSQKSTWSFIPFLGRRSPANSNQKTVVVHKVVYVRPANSSQKPAPAPQKTTAQSAKSPASNGGWQEQMLKLVNDERKKFGKKALTLNPGLNSAAQKHSEYQNSIKQMTHNNPKGGLFERIKPFVSGARGAAENVAFNQRSVDDVMKAWINSPGHHDNIVGPYDSVGFGQSNWYWTQEYIAN</sequence>
<comment type="caution">
    <text evidence="4">The sequence shown here is derived from an EMBL/GenBank/DDBJ whole genome shotgun (WGS) entry which is preliminary data.</text>
</comment>
<name>A0A1Y1WLR2_9FUNG</name>
<protein>
    <submittedName>
        <fullName evidence="4">SCP-domain-containing protein</fullName>
    </submittedName>
</protein>
<keyword evidence="5" id="KW-1185">Reference proteome</keyword>
<dbReference type="InterPro" id="IPR035940">
    <property type="entry name" value="CAP_sf"/>
</dbReference>
<reference evidence="4 5" key="1">
    <citation type="submission" date="2016-07" db="EMBL/GenBank/DDBJ databases">
        <title>Pervasive Adenine N6-methylation of Active Genes in Fungi.</title>
        <authorList>
            <consortium name="DOE Joint Genome Institute"/>
            <person name="Mondo S.J."/>
            <person name="Dannebaum R.O."/>
            <person name="Kuo R.C."/>
            <person name="Labutti K."/>
            <person name="Haridas S."/>
            <person name="Kuo A."/>
            <person name="Salamov A."/>
            <person name="Ahrendt S.R."/>
            <person name="Lipzen A."/>
            <person name="Sullivan W."/>
            <person name="Andreopoulos W.B."/>
            <person name="Clum A."/>
            <person name="Lindquist E."/>
            <person name="Daum C."/>
            <person name="Ramamoorthy G.K."/>
            <person name="Gryganskyi A."/>
            <person name="Culley D."/>
            <person name="Magnuson J.K."/>
            <person name="James T.Y."/>
            <person name="O'Malley M.A."/>
            <person name="Stajich J.E."/>
            <person name="Spatafora J.W."/>
            <person name="Visel A."/>
            <person name="Grigoriev I.V."/>
        </authorList>
    </citation>
    <scope>NUCLEOTIDE SEQUENCE [LARGE SCALE GENOMIC DNA]</scope>
    <source>
        <strain evidence="4 5">ATCC 12442</strain>
    </source>
</reference>
<accession>A0A1Y1WLR2</accession>
<dbReference type="PANTHER" id="PTHR31157">
    <property type="entry name" value="SCP DOMAIN-CONTAINING PROTEIN"/>
    <property type="match status" value="1"/>
</dbReference>
<dbReference type="EMBL" id="MCFD01000001">
    <property type="protein sequence ID" value="ORX74116.1"/>
    <property type="molecule type" value="Genomic_DNA"/>
</dbReference>
<dbReference type="Proteomes" id="UP000193922">
    <property type="component" value="Unassembled WGS sequence"/>
</dbReference>
<proteinExistence type="predicted"/>
<evidence type="ECO:0000256" key="2">
    <source>
        <dbReference type="SAM" id="SignalP"/>
    </source>
</evidence>